<keyword evidence="2" id="KW-0325">Glycoprotein</keyword>
<keyword evidence="5" id="KW-1015">Disulfide bond</keyword>
<dbReference type="STRING" id="6248.A0A0K0DSZ5"/>
<evidence type="ECO:0000256" key="5">
    <source>
        <dbReference type="PIRSR" id="PIRSR637359-3"/>
    </source>
</evidence>
<dbReference type="Gene3D" id="3.40.50.300">
    <property type="entry name" value="P-loop containing nucleotide triphosphate hydrolases"/>
    <property type="match status" value="1"/>
</dbReference>
<proteinExistence type="predicted"/>
<dbReference type="InterPro" id="IPR000863">
    <property type="entry name" value="Sulfotransferase_dom"/>
</dbReference>
<evidence type="ECO:0000256" key="4">
    <source>
        <dbReference type="PIRSR" id="PIRSR637359-2"/>
    </source>
</evidence>
<evidence type="ECO:0000256" key="6">
    <source>
        <dbReference type="SAM" id="Phobius"/>
    </source>
</evidence>
<protein>
    <submittedName>
        <fullName evidence="9 10">Sulfotransfer_1 domain-containing protein</fullName>
    </submittedName>
</protein>
<dbReference type="PANTHER" id="PTHR10605:SF65">
    <property type="entry name" value="GH20068P"/>
    <property type="match status" value="1"/>
</dbReference>
<feature type="binding site" evidence="4">
    <location>
        <position position="257"/>
    </location>
    <ligand>
        <name>3'-phosphoadenylyl sulfate</name>
        <dbReference type="ChEBI" id="CHEBI:58339"/>
    </ligand>
</feature>
<dbReference type="Pfam" id="PF00685">
    <property type="entry name" value="Sulfotransfer_1"/>
    <property type="match status" value="1"/>
</dbReference>
<dbReference type="WBParaSite" id="SSTP_0000035600.1">
    <property type="protein sequence ID" value="SSTP_0000035600.1"/>
    <property type="gene ID" value="SSTP_0000035600"/>
</dbReference>
<feature type="active site" description="For sulfotransferase activity" evidence="3">
    <location>
        <position position="64"/>
    </location>
</feature>
<evidence type="ECO:0000313" key="9">
    <source>
        <dbReference type="WBParaSite" id="SSTP_0000035600.1"/>
    </source>
</evidence>
<organism evidence="9">
    <name type="scientific">Strongyloides stercoralis</name>
    <name type="common">Threadworm</name>
    <dbReference type="NCBI Taxonomy" id="6248"/>
    <lineage>
        <taxon>Eukaryota</taxon>
        <taxon>Metazoa</taxon>
        <taxon>Ecdysozoa</taxon>
        <taxon>Nematoda</taxon>
        <taxon>Chromadorea</taxon>
        <taxon>Rhabditida</taxon>
        <taxon>Tylenchina</taxon>
        <taxon>Panagrolaimomorpha</taxon>
        <taxon>Strongyloidoidea</taxon>
        <taxon>Strongyloididae</taxon>
        <taxon>Strongyloides</taxon>
    </lineage>
</organism>
<feature type="binding site" evidence="4">
    <location>
        <begin position="274"/>
        <end position="278"/>
    </location>
    <ligand>
        <name>3'-phosphoadenylyl sulfate</name>
        <dbReference type="ChEBI" id="CHEBI:58339"/>
    </ligand>
</feature>
<keyword evidence="8" id="KW-1185">Reference proteome</keyword>
<name>A0A0K0DSZ5_STRER</name>
<evidence type="ECO:0000256" key="1">
    <source>
        <dbReference type="ARBA" id="ARBA00022679"/>
    </source>
</evidence>
<evidence type="ECO:0000313" key="8">
    <source>
        <dbReference type="Proteomes" id="UP000035681"/>
    </source>
</evidence>
<dbReference type="InterPro" id="IPR027417">
    <property type="entry name" value="P-loop_NTPase"/>
</dbReference>
<dbReference type="Proteomes" id="UP000035681">
    <property type="component" value="Unplaced"/>
</dbReference>
<feature type="binding site" evidence="4">
    <location>
        <position position="155"/>
    </location>
    <ligand>
        <name>3'-phosphoadenylyl sulfate</name>
        <dbReference type="ChEBI" id="CHEBI:58339"/>
    </ligand>
</feature>
<dbReference type="GO" id="GO:0008467">
    <property type="term" value="F:[heparan sulfate]-glucosamine 3-sulfotransferase activity"/>
    <property type="evidence" value="ECO:0007669"/>
    <property type="project" value="TreeGrafter"/>
</dbReference>
<sequence length="311" mass="37155">MKIYIKIFILICCILFLLQYLYLWFYENFNCGKIMYDDILIKNKYSKNFVTKKLPYALIIGVRKGGTRALLDALSLHPMIKIARHELHFFDNNETYLKGINWYTNQMPLTKVNQIVIEKTPAYFTSPYAAKRIFKFNSNIKILLILRNPTTRTISDFTQVYYTRKSKNLSLPELEKEAFYSGTEKINVNYKPIRNSLYSIHLFNYLKYFKKNQILIINGDNFIKNPLNELKKVQKFLHLPQMIHSQQLVFNSDKGFYCFKKEEKAKVKCLGNSKGRKHVNVSMKTIKLLKKNFKQYNYELKKLFKDFNFHW</sequence>
<evidence type="ECO:0000313" key="10">
    <source>
        <dbReference type="WBParaSite" id="TCONS_00016726.p1"/>
    </source>
</evidence>
<dbReference type="PANTHER" id="PTHR10605">
    <property type="entry name" value="HEPARAN SULFATE SULFOTRANSFERASE"/>
    <property type="match status" value="1"/>
</dbReference>
<dbReference type="InterPro" id="IPR037359">
    <property type="entry name" value="NST/OST"/>
</dbReference>
<dbReference type="SUPFAM" id="SSF52540">
    <property type="entry name" value="P-loop containing nucleoside triphosphate hydrolases"/>
    <property type="match status" value="1"/>
</dbReference>
<evidence type="ECO:0000256" key="3">
    <source>
        <dbReference type="PIRSR" id="PIRSR637359-1"/>
    </source>
</evidence>
<keyword evidence="6" id="KW-0472">Membrane</keyword>
<dbReference type="WBParaSite" id="TCONS_00016726.p1">
    <property type="protein sequence ID" value="TCONS_00016726.p1"/>
    <property type="gene ID" value="XLOC_011382"/>
</dbReference>
<feature type="disulfide bond" evidence="5">
    <location>
        <begin position="258"/>
        <end position="269"/>
    </location>
</feature>
<evidence type="ECO:0000259" key="7">
    <source>
        <dbReference type="Pfam" id="PF00685"/>
    </source>
</evidence>
<feature type="transmembrane region" description="Helical" evidence="6">
    <location>
        <begin position="7"/>
        <end position="26"/>
    </location>
</feature>
<feature type="binding site" evidence="4">
    <location>
        <position position="147"/>
    </location>
    <ligand>
        <name>3'-phosphoadenylyl sulfate</name>
        <dbReference type="ChEBI" id="CHEBI:58339"/>
    </ligand>
</feature>
<evidence type="ECO:0000256" key="2">
    <source>
        <dbReference type="ARBA" id="ARBA00023180"/>
    </source>
</evidence>
<feature type="binding site" evidence="4">
    <location>
        <begin position="64"/>
        <end position="68"/>
    </location>
    <ligand>
        <name>3'-phosphoadenylyl sulfate</name>
        <dbReference type="ChEBI" id="CHEBI:58339"/>
    </ligand>
</feature>
<keyword evidence="1" id="KW-0808">Transferase</keyword>
<keyword evidence="6" id="KW-1133">Transmembrane helix</keyword>
<feature type="domain" description="Sulfotransferase" evidence="7">
    <location>
        <begin position="57"/>
        <end position="283"/>
    </location>
</feature>
<dbReference type="AlphaFoldDB" id="A0A0K0DSZ5"/>
<keyword evidence="6" id="KW-0812">Transmembrane</keyword>
<reference evidence="9" key="1">
    <citation type="submission" date="2015-08" db="UniProtKB">
        <authorList>
            <consortium name="WormBaseParasite"/>
        </authorList>
    </citation>
    <scope>IDENTIFICATION</scope>
</reference>
<accession>A0A0K0DSZ5</accession>